<evidence type="ECO:0000313" key="2">
    <source>
        <dbReference type="EMBL" id="RBL89604.1"/>
    </source>
</evidence>
<reference evidence="2 3" key="1">
    <citation type="submission" date="2018-05" db="EMBL/GenBank/DDBJ databases">
        <title>Chitinophaga sp. K3CV102501T nov., isolated from isolated from a monsoon evergreen broad-leaved forest soil.</title>
        <authorList>
            <person name="Lv Y."/>
        </authorList>
    </citation>
    <scope>NUCLEOTIDE SEQUENCE [LARGE SCALE GENOMIC DNA]</scope>
    <source>
        <strain evidence="2 3">GDMCC 1.1325</strain>
    </source>
</reference>
<accession>A0A365XV52</accession>
<evidence type="ECO:0008006" key="4">
    <source>
        <dbReference type="Google" id="ProtNLM"/>
    </source>
</evidence>
<evidence type="ECO:0000256" key="1">
    <source>
        <dbReference type="SAM" id="SignalP"/>
    </source>
</evidence>
<proteinExistence type="predicted"/>
<comment type="caution">
    <text evidence="2">The sequence shown here is derived from an EMBL/GenBank/DDBJ whole genome shotgun (WGS) entry which is preliminary data.</text>
</comment>
<dbReference type="Gene3D" id="2.40.128.410">
    <property type="match status" value="1"/>
</dbReference>
<keyword evidence="1" id="KW-0732">Signal</keyword>
<dbReference type="OrthoDB" id="1097715at2"/>
<dbReference type="InterPro" id="IPR025347">
    <property type="entry name" value="DUF4251"/>
</dbReference>
<dbReference type="Proteomes" id="UP000253410">
    <property type="component" value="Unassembled WGS sequence"/>
</dbReference>
<dbReference type="RefSeq" id="WP_113618356.1">
    <property type="nucleotide sequence ID" value="NZ_QFFJ01000002.1"/>
</dbReference>
<dbReference type="AlphaFoldDB" id="A0A365XV52"/>
<organism evidence="2 3">
    <name type="scientific">Chitinophaga flava</name>
    <dbReference type="NCBI Taxonomy" id="2259036"/>
    <lineage>
        <taxon>Bacteria</taxon>
        <taxon>Pseudomonadati</taxon>
        <taxon>Bacteroidota</taxon>
        <taxon>Chitinophagia</taxon>
        <taxon>Chitinophagales</taxon>
        <taxon>Chitinophagaceae</taxon>
        <taxon>Chitinophaga</taxon>
    </lineage>
</organism>
<sequence length="169" mass="18832">MKSLSAFKMLFCSLLSLITFTNIYAQDTKAQKKAAKAEAVKAMVDNKTYVFVAQSATPMSGRVRQITPDFNLTVTPDSIVSYLPYFGRAYSAPYGATKSPLDFKSKDFQYTTTPGKKDGWDVSIKPKDQDIQNMTIFITSSGYATVQVTSNNRQPITFNGYVQEVKNNK</sequence>
<gene>
    <name evidence="2" type="ORF">DF182_24175</name>
</gene>
<name>A0A365XV52_9BACT</name>
<protein>
    <recommendedName>
        <fullName evidence="4">DUF4251 domain-containing protein</fullName>
    </recommendedName>
</protein>
<keyword evidence="3" id="KW-1185">Reference proteome</keyword>
<dbReference type="Pfam" id="PF14059">
    <property type="entry name" value="DUF4251"/>
    <property type="match status" value="1"/>
</dbReference>
<dbReference type="EMBL" id="QFFJ01000002">
    <property type="protein sequence ID" value="RBL89604.1"/>
    <property type="molecule type" value="Genomic_DNA"/>
</dbReference>
<feature type="signal peptide" evidence="1">
    <location>
        <begin position="1"/>
        <end position="25"/>
    </location>
</feature>
<evidence type="ECO:0000313" key="3">
    <source>
        <dbReference type="Proteomes" id="UP000253410"/>
    </source>
</evidence>
<feature type="chain" id="PRO_5016974885" description="DUF4251 domain-containing protein" evidence="1">
    <location>
        <begin position="26"/>
        <end position="169"/>
    </location>
</feature>